<keyword evidence="1" id="KW-0535">Nitrogen fixation</keyword>
<evidence type="ECO:0000313" key="2">
    <source>
        <dbReference type="EMBL" id="CBI09960.1"/>
    </source>
</evidence>
<organism evidence="2">
    <name type="scientific">mine drainage metagenome</name>
    <dbReference type="NCBI Taxonomy" id="410659"/>
    <lineage>
        <taxon>unclassified sequences</taxon>
        <taxon>metagenomes</taxon>
        <taxon>ecological metagenomes</taxon>
    </lineage>
</organism>
<comment type="caution">
    <text evidence="2">The sequence shown here is derived from an EMBL/GenBank/DDBJ whole genome shotgun (WGS) entry which is preliminary data.</text>
</comment>
<reference evidence="2" key="1">
    <citation type="submission" date="2009-10" db="EMBL/GenBank/DDBJ databases">
        <title>Diversity of trophic interactions inside an arsenic-rich microbial ecosystem.</title>
        <authorList>
            <person name="Bertin P.N."/>
            <person name="Heinrich-Salmeron A."/>
            <person name="Pelletier E."/>
            <person name="Goulhen-Chollet F."/>
            <person name="Arsene-Ploetze F."/>
            <person name="Gallien S."/>
            <person name="Calteau A."/>
            <person name="Vallenet D."/>
            <person name="Casiot C."/>
            <person name="Chane-Woon-Ming B."/>
            <person name="Giloteaux L."/>
            <person name="Barakat M."/>
            <person name="Bonnefoy V."/>
            <person name="Bruneel O."/>
            <person name="Chandler M."/>
            <person name="Cleiss J."/>
            <person name="Duran R."/>
            <person name="Elbaz-Poulichet F."/>
            <person name="Fonknechten N."/>
            <person name="Lauga B."/>
            <person name="Mornico D."/>
            <person name="Ortet P."/>
            <person name="Schaeffer C."/>
            <person name="Siguier P."/>
            <person name="Alexander Thil Smith A."/>
            <person name="Van Dorsselaer A."/>
            <person name="Weissenbach J."/>
            <person name="Medigue C."/>
            <person name="Le Paslier D."/>
        </authorList>
    </citation>
    <scope>NUCLEOTIDE SEQUENCE</scope>
</reference>
<dbReference type="Pfam" id="PF04319">
    <property type="entry name" value="NifZ"/>
    <property type="match status" value="1"/>
</dbReference>
<accession>E6QRT8</accession>
<dbReference type="InterPro" id="IPR007415">
    <property type="entry name" value="Nitrogenase_MoFe_mat_NifZ"/>
</dbReference>
<evidence type="ECO:0000256" key="1">
    <source>
        <dbReference type="ARBA" id="ARBA00023231"/>
    </source>
</evidence>
<sequence>MLEPRMAKFQWGQRVVAGVDLINDGSYPDREADALLVAQGSMGEIVQIGQHVETDTPIYLVEFGTGNQDSCVVGCMEEEIIPA</sequence>
<name>E6QRT8_9ZZZZ</name>
<dbReference type="AlphaFoldDB" id="E6QRT8"/>
<dbReference type="GO" id="GO:0009399">
    <property type="term" value="P:nitrogen fixation"/>
    <property type="evidence" value="ECO:0007669"/>
    <property type="project" value="InterPro"/>
</dbReference>
<proteinExistence type="predicted"/>
<dbReference type="EMBL" id="CABR01000058">
    <property type="protein sequence ID" value="CBI09960.1"/>
    <property type="molecule type" value="Genomic_DNA"/>
</dbReference>
<protein>
    <submittedName>
        <fullName evidence="2">NifZ protein</fullName>
    </submittedName>
</protein>
<gene>
    <name evidence="2" type="primary">nifZ</name>
    <name evidence="2" type="ORF">CARN7_0711</name>
</gene>